<proteinExistence type="predicted"/>
<dbReference type="RefSeq" id="XP_008621103.1">
    <property type="nucleotide sequence ID" value="XM_008622881.1"/>
</dbReference>
<evidence type="ECO:0000313" key="2">
    <source>
        <dbReference type="Proteomes" id="UP000030762"/>
    </source>
</evidence>
<sequence>MASCKYGDVGVDVVLTADGSCADGTVICVVDSNCAVRHEVAANSTRFELRSGWRLGDFSRYPHPHLELVDLDIDSSLHRYQQMPSGLQGLAFTSSILASETTTTALSGLALPRGLRHLSFEGCYLGASVNLNRFRRLEELSFRNTTMFEWPWFVPSTLRHLSAFNSTFHKLNDLGKLSALETFLPSELSGITQLFNFNATPHTLRYLY</sequence>
<dbReference type="GeneID" id="19957391"/>
<dbReference type="EMBL" id="JH767275">
    <property type="protein sequence ID" value="EQC25475.1"/>
    <property type="molecule type" value="Genomic_DNA"/>
</dbReference>
<dbReference type="Proteomes" id="UP000030762">
    <property type="component" value="Unassembled WGS sequence"/>
</dbReference>
<evidence type="ECO:0000313" key="1">
    <source>
        <dbReference type="EMBL" id="EQC25475.1"/>
    </source>
</evidence>
<dbReference type="OrthoDB" id="10477042at2759"/>
<gene>
    <name evidence="1" type="ORF">SDRG_16664</name>
</gene>
<name>T0PWU1_SAPDV</name>
<dbReference type="InterPro" id="IPR032675">
    <property type="entry name" value="LRR_dom_sf"/>
</dbReference>
<organism evidence="1 2">
    <name type="scientific">Saprolegnia diclina (strain VS20)</name>
    <dbReference type="NCBI Taxonomy" id="1156394"/>
    <lineage>
        <taxon>Eukaryota</taxon>
        <taxon>Sar</taxon>
        <taxon>Stramenopiles</taxon>
        <taxon>Oomycota</taxon>
        <taxon>Saprolegniomycetes</taxon>
        <taxon>Saprolegniales</taxon>
        <taxon>Saprolegniaceae</taxon>
        <taxon>Saprolegnia</taxon>
    </lineage>
</organism>
<protein>
    <submittedName>
        <fullName evidence="1">Uncharacterized protein</fullName>
    </submittedName>
</protein>
<keyword evidence="2" id="KW-1185">Reference proteome</keyword>
<accession>T0PWU1</accession>
<dbReference type="Gene3D" id="3.80.10.10">
    <property type="entry name" value="Ribonuclease Inhibitor"/>
    <property type="match status" value="1"/>
</dbReference>
<dbReference type="AlphaFoldDB" id="T0PWU1"/>
<dbReference type="VEuPathDB" id="FungiDB:SDRG_16664"/>
<reference evidence="1 2" key="1">
    <citation type="submission" date="2012-04" db="EMBL/GenBank/DDBJ databases">
        <title>The Genome Sequence of Saprolegnia declina VS20.</title>
        <authorList>
            <consortium name="The Broad Institute Genome Sequencing Platform"/>
            <person name="Russ C."/>
            <person name="Nusbaum C."/>
            <person name="Tyler B."/>
            <person name="van West P."/>
            <person name="Dieguez-Uribeondo J."/>
            <person name="de Bruijn I."/>
            <person name="Tripathy S."/>
            <person name="Jiang R."/>
            <person name="Young S.K."/>
            <person name="Zeng Q."/>
            <person name="Gargeya S."/>
            <person name="Fitzgerald M."/>
            <person name="Haas B."/>
            <person name="Abouelleil A."/>
            <person name="Alvarado L."/>
            <person name="Arachchi H.M."/>
            <person name="Berlin A."/>
            <person name="Chapman S.B."/>
            <person name="Goldberg J."/>
            <person name="Griggs A."/>
            <person name="Gujja S."/>
            <person name="Hansen M."/>
            <person name="Howarth C."/>
            <person name="Imamovic A."/>
            <person name="Larimer J."/>
            <person name="McCowen C."/>
            <person name="Montmayeur A."/>
            <person name="Murphy C."/>
            <person name="Neiman D."/>
            <person name="Pearson M."/>
            <person name="Priest M."/>
            <person name="Roberts A."/>
            <person name="Saif S."/>
            <person name="Shea T."/>
            <person name="Sisk P."/>
            <person name="Sykes S."/>
            <person name="Wortman J."/>
            <person name="Nusbaum C."/>
            <person name="Birren B."/>
        </authorList>
    </citation>
    <scope>NUCLEOTIDE SEQUENCE [LARGE SCALE GENOMIC DNA]</scope>
    <source>
        <strain evidence="1 2">VS20</strain>
    </source>
</reference>
<dbReference type="InParanoid" id="T0PWU1"/>
<dbReference type="SUPFAM" id="SSF52058">
    <property type="entry name" value="L domain-like"/>
    <property type="match status" value="1"/>
</dbReference>